<name>A0A5J9T9B4_9POAL</name>
<organism evidence="2 3">
    <name type="scientific">Eragrostis curvula</name>
    <name type="common">weeping love grass</name>
    <dbReference type="NCBI Taxonomy" id="38414"/>
    <lineage>
        <taxon>Eukaryota</taxon>
        <taxon>Viridiplantae</taxon>
        <taxon>Streptophyta</taxon>
        <taxon>Embryophyta</taxon>
        <taxon>Tracheophyta</taxon>
        <taxon>Spermatophyta</taxon>
        <taxon>Magnoliopsida</taxon>
        <taxon>Liliopsida</taxon>
        <taxon>Poales</taxon>
        <taxon>Poaceae</taxon>
        <taxon>PACMAD clade</taxon>
        <taxon>Chloridoideae</taxon>
        <taxon>Eragrostideae</taxon>
        <taxon>Eragrostidinae</taxon>
        <taxon>Eragrostis</taxon>
    </lineage>
</organism>
<reference evidence="2 3" key="1">
    <citation type="journal article" date="2019" name="Sci. Rep.">
        <title>A high-quality genome of Eragrostis curvula grass provides insights into Poaceae evolution and supports new strategies to enhance forage quality.</title>
        <authorList>
            <person name="Carballo J."/>
            <person name="Santos B.A.C.M."/>
            <person name="Zappacosta D."/>
            <person name="Garbus I."/>
            <person name="Selva J.P."/>
            <person name="Gallo C.A."/>
            <person name="Diaz A."/>
            <person name="Albertini E."/>
            <person name="Caccamo M."/>
            <person name="Echenique V."/>
        </authorList>
    </citation>
    <scope>NUCLEOTIDE SEQUENCE [LARGE SCALE GENOMIC DNA]</scope>
    <source>
        <strain evidence="3">cv. Victoria</strain>
        <tissue evidence="2">Leaf</tissue>
    </source>
</reference>
<evidence type="ECO:0000256" key="1">
    <source>
        <dbReference type="SAM" id="MobiDB-lite"/>
    </source>
</evidence>
<proteinExistence type="predicted"/>
<comment type="caution">
    <text evidence="2">The sequence shown here is derived from an EMBL/GenBank/DDBJ whole genome shotgun (WGS) entry which is preliminary data.</text>
</comment>
<feature type="region of interest" description="Disordered" evidence="1">
    <location>
        <begin position="32"/>
        <end position="63"/>
    </location>
</feature>
<keyword evidence="3" id="KW-1185">Reference proteome</keyword>
<dbReference type="Proteomes" id="UP000324897">
    <property type="component" value="Unassembled WGS sequence"/>
</dbReference>
<protein>
    <submittedName>
        <fullName evidence="2">Uncharacterized protein</fullName>
    </submittedName>
</protein>
<evidence type="ECO:0000313" key="3">
    <source>
        <dbReference type="Proteomes" id="UP000324897"/>
    </source>
</evidence>
<accession>A0A5J9T9B4</accession>
<evidence type="ECO:0000313" key="2">
    <source>
        <dbReference type="EMBL" id="TVU07171.1"/>
    </source>
</evidence>
<gene>
    <name evidence="2" type="ORF">EJB05_47214</name>
</gene>
<dbReference type="Gramene" id="TVU07171">
    <property type="protein sequence ID" value="TVU07171"/>
    <property type="gene ID" value="EJB05_47214"/>
</dbReference>
<dbReference type="EMBL" id="RWGY01000045">
    <property type="protein sequence ID" value="TVU07171.1"/>
    <property type="molecule type" value="Genomic_DNA"/>
</dbReference>
<sequence>MKRILTKLKLLTSPIWETARPCLGTMACSSATTNPTVGGGGREGVTERQASSSSGRWREPAAA</sequence>
<dbReference type="AlphaFoldDB" id="A0A5J9T9B4"/>